<keyword evidence="6" id="KW-1185">Reference proteome</keyword>
<evidence type="ECO:0000313" key="3">
    <source>
        <dbReference type="EMBL" id="SEI22779.1"/>
    </source>
</evidence>
<dbReference type="EMBL" id="FOCV01000122">
    <property type="protein sequence ID" value="SEP36620.1"/>
    <property type="molecule type" value="Genomic_DNA"/>
</dbReference>
<evidence type="ECO:0000256" key="2">
    <source>
        <dbReference type="ARBA" id="ARBA00049988"/>
    </source>
</evidence>
<reference evidence="5" key="2">
    <citation type="submission" date="2016-10" db="EMBL/GenBank/DDBJ databases">
        <authorList>
            <person name="Wibberg D."/>
        </authorList>
    </citation>
    <scope>NUCLEOTIDE SEQUENCE [LARGE SCALE GENOMIC DNA]</scope>
</reference>
<dbReference type="PANTHER" id="PTHR35401">
    <property type="entry name" value="COPG FAMILY HELIX-TURN-HELIX PROTEIN-RELATED-RELATED"/>
    <property type="match status" value="1"/>
</dbReference>
<reference evidence="3" key="1">
    <citation type="submission" date="2016-10" db="EMBL/GenBank/DDBJ databases">
        <authorList>
            <person name="de Groot N.N."/>
        </authorList>
    </citation>
    <scope>NUCLEOTIDE SEQUENCE [LARGE SCALE GENOMIC DNA]</scope>
    <source>
        <strain evidence="3">CCBAU85039</strain>
    </source>
</reference>
<evidence type="ECO:0000256" key="1">
    <source>
        <dbReference type="ARBA" id="ARBA00022649"/>
    </source>
</evidence>
<keyword evidence="1" id="KW-1277">Toxin-antitoxin system</keyword>
<organism evidence="3 5">
    <name type="scientific">Rhizobium tibeticum</name>
    <dbReference type="NCBI Taxonomy" id="501024"/>
    <lineage>
        <taxon>Bacteria</taxon>
        <taxon>Pseudomonadati</taxon>
        <taxon>Pseudomonadota</taxon>
        <taxon>Alphaproteobacteria</taxon>
        <taxon>Hyphomicrobiales</taxon>
        <taxon>Rhizobiaceae</taxon>
        <taxon>Rhizobium/Agrobacterium group</taxon>
        <taxon>Rhizobium</taxon>
    </lineage>
</organism>
<evidence type="ECO:0000313" key="6">
    <source>
        <dbReference type="Proteomes" id="UP000198939"/>
    </source>
</evidence>
<dbReference type="Pfam" id="PF08681">
    <property type="entry name" value="TacA1"/>
    <property type="match status" value="1"/>
</dbReference>
<evidence type="ECO:0000313" key="4">
    <source>
        <dbReference type="EMBL" id="SEP36620.1"/>
    </source>
</evidence>
<reference evidence="4 6" key="3">
    <citation type="submission" date="2016-10" db="EMBL/GenBank/DDBJ databases">
        <authorList>
            <person name="Varghese N."/>
            <person name="Submissions S."/>
        </authorList>
    </citation>
    <scope>NUCLEOTIDE SEQUENCE [LARGE SCALE GENOMIC DNA]</scope>
    <source>
        <strain evidence="4 6">CGMCC 1.7071</strain>
    </source>
</reference>
<dbReference type="Gene3D" id="1.20.5.780">
    <property type="entry name" value="Single helix bin"/>
    <property type="match status" value="1"/>
</dbReference>
<accession>A0A1H8X9L4</accession>
<protein>
    <submittedName>
        <fullName evidence="4">Uncharacterized conserved protein, DUF1778 family</fullName>
    </submittedName>
</protein>
<dbReference type="EMBL" id="FNXB01000152">
    <property type="protein sequence ID" value="SEI22779.1"/>
    <property type="molecule type" value="Genomic_DNA"/>
</dbReference>
<proteinExistence type="inferred from homology"/>
<dbReference type="PANTHER" id="PTHR35401:SF2">
    <property type="entry name" value="ABC-TYPE TRANSPORT SYSTEM"/>
    <property type="match status" value="1"/>
</dbReference>
<dbReference type="OrthoDB" id="573898at2"/>
<comment type="similarity">
    <text evidence="2">Belongs to the TacA antitoxin family.</text>
</comment>
<dbReference type="InterPro" id="IPR010985">
    <property type="entry name" value="Ribbon_hlx_hlx"/>
</dbReference>
<evidence type="ECO:0000313" key="5">
    <source>
        <dbReference type="Proteomes" id="UP000183063"/>
    </source>
</evidence>
<gene>
    <name evidence="3" type="ORF">RTCCBAU85039_6913</name>
    <name evidence="4" type="ORF">SAMN05216228_11222</name>
</gene>
<dbReference type="RefSeq" id="WP_072382404.1">
    <property type="nucleotide sequence ID" value="NZ_FNXB01000152.1"/>
</dbReference>
<dbReference type="Proteomes" id="UP000198939">
    <property type="component" value="Unassembled WGS sequence"/>
</dbReference>
<dbReference type="STRING" id="501024.RTCCBAU85039_6913"/>
<dbReference type="InterPro" id="IPR014795">
    <property type="entry name" value="TacA_1-like"/>
</dbReference>
<dbReference type="Proteomes" id="UP000183063">
    <property type="component" value="Unassembled WGS sequence"/>
</dbReference>
<name>A0A1H8X9L4_9HYPH</name>
<sequence length="100" mass="11338">MAQTTIHPPRGRVRGERLETRVTADQKNLIERAAALQGRTVTDFVLTSVQEAAHRAIEEHQRLDLSVRDSETFVEALLNPQPVNARLHDTVRRYRQATGV</sequence>
<dbReference type="SUPFAM" id="SSF47598">
    <property type="entry name" value="Ribbon-helix-helix"/>
    <property type="match status" value="1"/>
</dbReference>
<dbReference type="AlphaFoldDB" id="A0A1H8X9L4"/>
<dbReference type="GO" id="GO:0006355">
    <property type="term" value="P:regulation of DNA-templated transcription"/>
    <property type="evidence" value="ECO:0007669"/>
    <property type="project" value="InterPro"/>
</dbReference>